<dbReference type="Proteomes" id="UP001253595">
    <property type="component" value="Unassembled WGS sequence"/>
</dbReference>
<evidence type="ECO:0008006" key="3">
    <source>
        <dbReference type="Google" id="ProtNLM"/>
    </source>
</evidence>
<organism evidence="1 2">
    <name type="scientific">Cellvibrio fibrivorans</name>
    <dbReference type="NCBI Taxonomy" id="126350"/>
    <lineage>
        <taxon>Bacteria</taxon>
        <taxon>Pseudomonadati</taxon>
        <taxon>Pseudomonadota</taxon>
        <taxon>Gammaproteobacteria</taxon>
        <taxon>Cellvibrionales</taxon>
        <taxon>Cellvibrionaceae</taxon>
        <taxon>Cellvibrio</taxon>
    </lineage>
</organism>
<dbReference type="Pfam" id="PF06934">
    <property type="entry name" value="CTI"/>
    <property type="match status" value="1"/>
</dbReference>
<proteinExistence type="predicted"/>
<comment type="caution">
    <text evidence="1">The sequence shown here is derived from an EMBL/GenBank/DDBJ whole genome shotgun (WGS) entry which is preliminary data.</text>
</comment>
<keyword evidence="2" id="KW-1185">Reference proteome</keyword>
<reference evidence="1 2" key="1">
    <citation type="submission" date="2023-07" db="EMBL/GenBank/DDBJ databases">
        <title>Sorghum-associated microbial communities from plants grown in Nebraska, USA.</title>
        <authorList>
            <person name="Schachtman D."/>
        </authorList>
    </citation>
    <scope>NUCLEOTIDE SEQUENCE [LARGE SCALE GENOMIC DNA]</scope>
    <source>
        <strain evidence="1 2">BE190</strain>
    </source>
</reference>
<protein>
    <recommendedName>
        <fullName evidence="3">9-hexadecenoic acid cis-trans isomerase</fullName>
    </recommendedName>
</protein>
<dbReference type="InterPro" id="IPR010706">
    <property type="entry name" value="Fatty_acid_cis-trans_isomerase"/>
</dbReference>
<dbReference type="EMBL" id="JAVDVX010000007">
    <property type="protein sequence ID" value="MDR7091629.1"/>
    <property type="molecule type" value="Genomic_DNA"/>
</dbReference>
<gene>
    <name evidence="1" type="ORF">J2X05_003664</name>
</gene>
<evidence type="ECO:0000313" key="2">
    <source>
        <dbReference type="Proteomes" id="UP001253595"/>
    </source>
</evidence>
<evidence type="ECO:0000313" key="1">
    <source>
        <dbReference type="EMBL" id="MDR7091629.1"/>
    </source>
</evidence>
<sequence>MLRQHSLLITLIQPLKYLTRSSLGLMLLVTLGCTSITSSQWDQRYGKATPREITDTLPRATLTYYKDTKPIIEQRCVVCHGCYDAPCQLKLEAYEGLLRGANPRKVYDGTRLLGASLTRLFEDANTTAQWRDKGFHPVLNERKNIPAANINAGVMAQMLELKKAHPLPATTILPASFDFNIDHAHHCATIESLASFTESKPLWGMPYGLPGLSSSEHNTTMEWLAQGAAMGTATEIPAVVQKQVEEWETFFNAGSLKQQLVSRYIYEHVFLAQIFFSESPHLYFRLVRSSTPPGKPLARISTARPFDDPGVSRVYYRLWQDPSSVIAKTHMPYSLTPARMKKWQQLFLSSDPAFAYEVSTLPEYAPDIAANPFVTFAELPINARYRFMLDEAQFTIMNFIKGPVCRGQVALNVIQDHFWVFFFAPENQSTEGNAKFLAENSKHLRLPAEAGNTLLPMSNWLKYSELQKEYLAAKAAFVSKKIAAEGGLELNEIWDGDKGKNPNAALTIFRHSDSASVHKGMIGKAPKTAWIIGYPLLERIHYLLVAGFDVYGNVSHQLLSRLYMDFLRIEGEMNFVGMLPEKDQQPLMNYWYRDAESHLQTYVDLYIKQVDAPNNTRYLTNNPQQELYQKLRAYLGQASQSHHNISTKKLPARKLALYEKLQSIRGTAISFLPQTTVIHMPNVGLFTLVHNSAYSNLSSLFGEDKRRIPAEDSLTITRGIIGAYPNSFLRIEETEIDAFITQFQQLDSEESYRALKDKYAVRRSNPQFWAFSDKVHQLYHLSEPEEAALLDYNRLENR</sequence>
<name>A0ABU1V2F3_9GAMM</name>
<accession>A0ABU1V2F3</accession>
<dbReference type="RefSeq" id="WP_310075116.1">
    <property type="nucleotide sequence ID" value="NZ_JAVDVX010000007.1"/>
</dbReference>
<dbReference type="PROSITE" id="PS51257">
    <property type="entry name" value="PROKAR_LIPOPROTEIN"/>
    <property type="match status" value="1"/>
</dbReference>